<evidence type="ECO:0000256" key="2">
    <source>
        <dbReference type="ARBA" id="ARBA00022679"/>
    </source>
</evidence>
<evidence type="ECO:0000313" key="9">
    <source>
        <dbReference type="Proteomes" id="UP000013827"/>
    </source>
</evidence>
<dbReference type="KEGG" id="ehx:EMIHUDRAFT_354054"/>
<dbReference type="Gene3D" id="3.90.1600.10">
    <property type="entry name" value="Palm domain of DNA polymerase"/>
    <property type="match status" value="1"/>
</dbReference>
<evidence type="ECO:0000256" key="4">
    <source>
        <dbReference type="ARBA" id="ARBA00022932"/>
    </source>
</evidence>
<dbReference type="GO" id="GO:0045004">
    <property type="term" value="P:DNA replication proofreading"/>
    <property type="evidence" value="ECO:0007669"/>
    <property type="project" value="TreeGrafter"/>
</dbReference>
<dbReference type="GO" id="GO:0003887">
    <property type="term" value="F:DNA-directed DNA polymerase activity"/>
    <property type="evidence" value="ECO:0007669"/>
    <property type="project" value="UniProtKB-KW"/>
</dbReference>
<accession>A0A0D3JQG7</accession>
<keyword evidence="4" id="KW-0239">DNA-directed DNA polymerase</keyword>
<dbReference type="InterPro" id="IPR043502">
    <property type="entry name" value="DNA/RNA_pol_sf"/>
</dbReference>
<dbReference type="PANTHER" id="PTHR10322:SF35">
    <property type="entry name" value="DNA-DIRECTED DNA POLYMERASE"/>
    <property type="match status" value="1"/>
</dbReference>
<feature type="domain" description="DNA-directed DNA polymerase family B multifunctional" evidence="7">
    <location>
        <begin position="23"/>
        <end position="77"/>
    </location>
</feature>
<protein>
    <recommendedName>
        <fullName evidence="1">DNA-directed DNA polymerase</fullName>
        <ecNumber evidence="1">2.7.7.7</ecNumber>
    </recommendedName>
</protein>
<dbReference type="GO" id="GO:0008296">
    <property type="term" value="F:3'-5'-DNA exonuclease activity"/>
    <property type="evidence" value="ECO:0007669"/>
    <property type="project" value="TreeGrafter"/>
</dbReference>
<sequence length="88" mass="9127">MGNAYTRAASRLVEEAAAGGRIPGAAVLYANTDSVFVALPGRTAAAAVQEARSIAEFVSGQLPPALTLEYERVLRPLAVNSVSSLLQL</sequence>
<dbReference type="EC" id="2.7.7.7" evidence="1"/>
<reference evidence="9" key="1">
    <citation type="journal article" date="2013" name="Nature">
        <title>Pan genome of the phytoplankton Emiliania underpins its global distribution.</title>
        <authorList>
            <person name="Read B.A."/>
            <person name="Kegel J."/>
            <person name="Klute M.J."/>
            <person name="Kuo A."/>
            <person name="Lefebvre S.C."/>
            <person name="Maumus F."/>
            <person name="Mayer C."/>
            <person name="Miller J."/>
            <person name="Monier A."/>
            <person name="Salamov A."/>
            <person name="Young J."/>
            <person name="Aguilar M."/>
            <person name="Claverie J.M."/>
            <person name="Frickenhaus S."/>
            <person name="Gonzalez K."/>
            <person name="Herman E.K."/>
            <person name="Lin Y.C."/>
            <person name="Napier J."/>
            <person name="Ogata H."/>
            <person name="Sarno A.F."/>
            <person name="Shmutz J."/>
            <person name="Schroeder D."/>
            <person name="de Vargas C."/>
            <person name="Verret F."/>
            <person name="von Dassow P."/>
            <person name="Valentin K."/>
            <person name="Van de Peer Y."/>
            <person name="Wheeler G."/>
            <person name="Dacks J.B."/>
            <person name="Delwiche C.F."/>
            <person name="Dyhrman S.T."/>
            <person name="Glockner G."/>
            <person name="John U."/>
            <person name="Richards T."/>
            <person name="Worden A.Z."/>
            <person name="Zhang X."/>
            <person name="Grigoriev I.V."/>
            <person name="Allen A.E."/>
            <person name="Bidle K."/>
            <person name="Borodovsky M."/>
            <person name="Bowler C."/>
            <person name="Brownlee C."/>
            <person name="Cock J.M."/>
            <person name="Elias M."/>
            <person name="Gladyshev V.N."/>
            <person name="Groth M."/>
            <person name="Guda C."/>
            <person name="Hadaegh A."/>
            <person name="Iglesias-Rodriguez M.D."/>
            <person name="Jenkins J."/>
            <person name="Jones B.M."/>
            <person name="Lawson T."/>
            <person name="Leese F."/>
            <person name="Lindquist E."/>
            <person name="Lobanov A."/>
            <person name="Lomsadze A."/>
            <person name="Malik S.B."/>
            <person name="Marsh M.E."/>
            <person name="Mackinder L."/>
            <person name="Mock T."/>
            <person name="Mueller-Roeber B."/>
            <person name="Pagarete A."/>
            <person name="Parker M."/>
            <person name="Probert I."/>
            <person name="Quesneville H."/>
            <person name="Raines C."/>
            <person name="Rensing S.A."/>
            <person name="Riano-Pachon D.M."/>
            <person name="Richier S."/>
            <person name="Rokitta S."/>
            <person name="Shiraiwa Y."/>
            <person name="Soanes D.M."/>
            <person name="van der Giezen M."/>
            <person name="Wahlund T.M."/>
            <person name="Williams B."/>
            <person name="Wilson W."/>
            <person name="Wolfe G."/>
            <person name="Wurch L.L."/>
        </authorList>
    </citation>
    <scope>NUCLEOTIDE SEQUENCE</scope>
</reference>
<dbReference type="SUPFAM" id="SSF56672">
    <property type="entry name" value="DNA/RNA polymerases"/>
    <property type="match status" value="1"/>
</dbReference>
<comment type="catalytic activity">
    <reaction evidence="6">
        <text>DNA(n) + a 2'-deoxyribonucleoside 5'-triphosphate = DNA(n+1) + diphosphate</text>
        <dbReference type="Rhea" id="RHEA:22508"/>
        <dbReference type="Rhea" id="RHEA-COMP:17339"/>
        <dbReference type="Rhea" id="RHEA-COMP:17340"/>
        <dbReference type="ChEBI" id="CHEBI:33019"/>
        <dbReference type="ChEBI" id="CHEBI:61560"/>
        <dbReference type="ChEBI" id="CHEBI:173112"/>
        <dbReference type="EC" id="2.7.7.7"/>
    </reaction>
</comment>
<dbReference type="GO" id="GO:0006287">
    <property type="term" value="P:base-excision repair, gap-filling"/>
    <property type="evidence" value="ECO:0007669"/>
    <property type="project" value="TreeGrafter"/>
</dbReference>
<proteinExistence type="predicted"/>
<evidence type="ECO:0000256" key="6">
    <source>
        <dbReference type="ARBA" id="ARBA00049244"/>
    </source>
</evidence>
<dbReference type="GO" id="GO:0043625">
    <property type="term" value="C:delta DNA polymerase complex"/>
    <property type="evidence" value="ECO:0007669"/>
    <property type="project" value="TreeGrafter"/>
</dbReference>
<dbReference type="GO" id="GO:0003677">
    <property type="term" value="F:DNA binding"/>
    <property type="evidence" value="ECO:0007669"/>
    <property type="project" value="UniProtKB-KW"/>
</dbReference>
<keyword evidence="9" id="KW-1185">Reference proteome</keyword>
<dbReference type="AlphaFoldDB" id="A0A0D3JQG7"/>
<evidence type="ECO:0000259" key="7">
    <source>
        <dbReference type="Pfam" id="PF00136"/>
    </source>
</evidence>
<organism evidence="8 9">
    <name type="scientific">Emiliania huxleyi (strain CCMP1516)</name>
    <dbReference type="NCBI Taxonomy" id="280463"/>
    <lineage>
        <taxon>Eukaryota</taxon>
        <taxon>Haptista</taxon>
        <taxon>Haptophyta</taxon>
        <taxon>Prymnesiophyceae</taxon>
        <taxon>Isochrysidales</taxon>
        <taxon>Noelaerhabdaceae</taxon>
        <taxon>Emiliania</taxon>
    </lineage>
</organism>
<dbReference type="InterPro" id="IPR006134">
    <property type="entry name" value="DNA-dir_DNA_pol_B_multi_dom"/>
</dbReference>
<dbReference type="Pfam" id="PF00136">
    <property type="entry name" value="DNA_pol_B"/>
    <property type="match status" value="1"/>
</dbReference>
<dbReference type="EnsemblProtists" id="EOD25752">
    <property type="protein sequence ID" value="EOD25752"/>
    <property type="gene ID" value="EMIHUDRAFT_354054"/>
</dbReference>
<reference evidence="8" key="2">
    <citation type="submission" date="2024-10" db="UniProtKB">
        <authorList>
            <consortium name="EnsemblProtists"/>
        </authorList>
    </citation>
    <scope>IDENTIFICATION</scope>
</reference>
<dbReference type="RefSeq" id="XP_005778181.1">
    <property type="nucleotide sequence ID" value="XM_005778124.1"/>
</dbReference>
<evidence type="ECO:0000313" key="8">
    <source>
        <dbReference type="EnsemblProtists" id="EOD25752"/>
    </source>
</evidence>
<dbReference type="InterPro" id="IPR050240">
    <property type="entry name" value="DNA_pol_type-B"/>
</dbReference>
<evidence type="ECO:0000256" key="1">
    <source>
        <dbReference type="ARBA" id="ARBA00012417"/>
    </source>
</evidence>
<dbReference type="InterPro" id="IPR023211">
    <property type="entry name" value="DNA_pol_palm_dom_sf"/>
</dbReference>
<keyword evidence="2" id="KW-0808">Transferase</keyword>
<keyword evidence="5" id="KW-0238">DNA-binding</keyword>
<dbReference type="HOGENOM" id="CLU_2473669_0_0_1"/>
<dbReference type="GO" id="GO:0006297">
    <property type="term" value="P:nucleotide-excision repair, DNA gap filling"/>
    <property type="evidence" value="ECO:0007669"/>
    <property type="project" value="TreeGrafter"/>
</dbReference>
<keyword evidence="3" id="KW-0548">Nucleotidyltransferase</keyword>
<dbReference type="PANTHER" id="PTHR10322">
    <property type="entry name" value="DNA POLYMERASE CATALYTIC SUBUNIT"/>
    <property type="match status" value="1"/>
</dbReference>
<dbReference type="GO" id="GO:0000166">
    <property type="term" value="F:nucleotide binding"/>
    <property type="evidence" value="ECO:0007669"/>
    <property type="project" value="InterPro"/>
</dbReference>
<dbReference type="PaxDb" id="2903-EOD25752"/>
<evidence type="ECO:0000256" key="5">
    <source>
        <dbReference type="ARBA" id="ARBA00023125"/>
    </source>
</evidence>
<name>A0A0D3JQG7_EMIH1</name>
<dbReference type="GeneID" id="17271298"/>
<evidence type="ECO:0000256" key="3">
    <source>
        <dbReference type="ARBA" id="ARBA00022695"/>
    </source>
</evidence>
<dbReference type="Proteomes" id="UP000013827">
    <property type="component" value="Unassembled WGS sequence"/>
</dbReference>